<keyword evidence="2" id="KW-0732">Signal</keyword>
<feature type="chain" id="PRO_5043310162" evidence="2">
    <location>
        <begin position="19"/>
        <end position="174"/>
    </location>
</feature>
<name>A0A1E3IA00_9TREE</name>
<feature type="signal peptide" evidence="2">
    <location>
        <begin position="1"/>
        <end position="18"/>
    </location>
</feature>
<organism evidence="3 4">
    <name type="scientific">Cryptococcus depauperatus CBS 7841</name>
    <dbReference type="NCBI Taxonomy" id="1295531"/>
    <lineage>
        <taxon>Eukaryota</taxon>
        <taxon>Fungi</taxon>
        <taxon>Dikarya</taxon>
        <taxon>Basidiomycota</taxon>
        <taxon>Agaricomycotina</taxon>
        <taxon>Tremellomycetes</taxon>
        <taxon>Tremellales</taxon>
        <taxon>Cryptococcaceae</taxon>
        <taxon>Cryptococcus</taxon>
    </lineage>
</organism>
<reference evidence="3" key="2">
    <citation type="journal article" date="2022" name="Elife">
        <title>Obligate sexual reproduction of a homothallic fungus closely related to the Cryptococcus pathogenic species complex.</title>
        <authorList>
            <person name="Passer A.R."/>
            <person name="Clancey S.A."/>
            <person name="Shea T."/>
            <person name="David-Palma M."/>
            <person name="Averette A.F."/>
            <person name="Boekhout T."/>
            <person name="Porcel B.M."/>
            <person name="Nowrousian M."/>
            <person name="Cuomo C.A."/>
            <person name="Sun S."/>
            <person name="Heitman J."/>
            <person name="Coelho M.A."/>
        </authorList>
    </citation>
    <scope>NUCLEOTIDE SEQUENCE</scope>
    <source>
        <strain evidence="3">CBS 7841</strain>
    </source>
</reference>
<dbReference type="RefSeq" id="XP_066071318.1">
    <property type="nucleotide sequence ID" value="XM_066215221.1"/>
</dbReference>
<proteinExistence type="predicted"/>
<feature type="compositionally biased region" description="Basic and acidic residues" evidence="1">
    <location>
        <begin position="142"/>
        <end position="156"/>
    </location>
</feature>
<sequence>MDYLTLLTTCSLTLFTSAHPSPCASPATPKTSSVIAPSPVSIPIFSILNGDTETAWFLLTHVLASHPGQLTNVDKQIREAAEVLVWREMDRANMCIRALGSWFESNGQEIDMCQLENLAKEYGVGVAFGNEKGSSPVHPHTSCHERGMEDDHEHSHSYRHGICDDASATTTILA</sequence>
<evidence type="ECO:0000313" key="4">
    <source>
        <dbReference type="Proteomes" id="UP000094043"/>
    </source>
</evidence>
<evidence type="ECO:0000256" key="2">
    <source>
        <dbReference type="SAM" id="SignalP"/>
    </source>
</evidence>
<gene>
    <name evidence="3" type="ORF">L203_105859</name>
</gene>
<dbReference type="VEuPathDB" id="FungiDB:L203_05013"/>
<dbReference type="OrthoDB" id="2596528at2759"/>
<protein>
    <submittedName>
        <fullName evidence="3">Uncharacterized protein</fullName>
    </submittedName>
</protein>
<evidence type="ECO:0000256" key="1">
    <source>
        <dbReference type="SAM" id="MobiDB-lite"/>
    </source>
</evidence>
<dbReference type="EMBL" id="CP143790">
    <property type="protein sequence ID" value="WVN90618.1"/>
    <property type="molecule type" value="Genomic_DNA"/>
</dbReference>
<evidence type="ECO:0000313" key="3">
    <source>
        <dbReference type="EMBL" id="WVN90618.1"/>
    </source>
</evidence>
<dbReference type="AlphaFoldDB" id="A0A1E3IA00"/>
<reference evidence="3" key="3">
    <citation type="submission" date="2024-01" db="EMBL/GenBank/DDBJ databases">
        <authorList>
            <person name="Coelho M.A."/>
            <person name="David-Palma M."/>
            <person name="Shea T."/>
            <person name="Sun S."/>
            <person name="Cuomo C.A."/>
            <person name="Heitman J."/>
        </authorList>
    </citation>
    <scope>NUCLEOTIDE SEQUENCE</scope>
    <source>
        <strain evidence="3">CBS 7841</strain>
    </source>
</reference>
<keyword evidence="4" id="KW-1185">Reference proteome</keyword>
<reference evidence="3" key="1">
    <citation type="submission" date="2016-06" db="EMBL/GenBank/DDBJ databases">
        <authorList>
            <person name="Cuomo C."/>
            <person name="Litvintseva A."/>
            <person name="Heitman J."/>
            <person name="Chen Y."/>
            <person name="Sun S."/>
            <person name="Springer D."/>
            <person name="Dromer F."/>
            <person name="Young S."/>
            <person name="Zeng Q."/>
            <person name="Chapman S."/>
            <person name="Gujja S."/>
            <person name="Saif S."/>
            <person name="Birren B."/>
        </authorList>
    </citation>
    <scope>NUCLEOTIDE SEQUENCE</scope>
    <source>
        <strain evidence="3">CBS 7841</strain>
    </source>
</reference>
<dbReference type="KEGG" id="cdep:91090068"/>
<accession>A0A1E3IA00</accession>
<feature type="region of interest" description="Disordered" evidence="1">
    <location>
        <begin position="133"/>
        <end position="159"/>
    </location>
</feature>
<dbReference type="GeneID" id="91090068"/>
<dbReference type="Proteomes" id="UP000094043">
    <property type="component" value="Chromosome 7"/>
</dbReference>